<reference evidence="7" key="1">
    <citation type="journal article" date="2010" name="Stand. Genomic Sci.">
        <title>Complete genome sequence of Syntrophothermus lipocalidus type strain (TGB-C1T).</title>
        <authorList>
            <consortium name="US DOE Joint Genome Institute (JGI-PGF)"/>
            <person name="Djao O."/>
            <person name="Zhang X."/>
            <person name="Lucas S."/>
            <person name="Lapidus A."/>
            <person name="Glavina Del Rio T."/>
            <person name="Nolan M."/>
            <person name="Tice H."/>
            <person name="Cheng J."/>
            <person name="Han C."/>
            <person name="Tapia R."/>
            <person name="Goodwin L."/>
            <person name="Pitluck S."/>
            <person name="Liolios K."/>
            <person name="Ivanova N."/>
            <person name="Mavromatis K."/>
            <person name="Mikhailova N."/>
            <person name="Ovchinnikova G."/>
            <person name="Pati A."/>
            <person name="Brambilla E."/>
            <person name="Chen A."/>
            <person name="Palaniappan K."/>
            <person name="Land M."/>
            <person name="Hauser L."/>
            <person name="Chang Y."/>
            <person name="Jeffries C."/>
            <person name="Rohde M."/>
            <person name="Sikorski J."/>
            <person name="Spring S."/>
            <person name="Goker M."/>
            <person name="Detter J."/>
            <person name="Woyke T."/>
            <person name="Bristow J."/>
            <person name="Eisen J."/>
            <person name="Markowitz V."/>
            <person name="Hugenholtz P."/>
            <person name="Kyrpides N."/>
            <person name="Klenk H."/>
        </authorList>
    </citation>
    <scope>NUCLEOTIDE SEQUENCE [LARGE SCALE GENOMIC DNA]</scope>
    <source>
        <strain evidence="7">DSM 12680 / TGB-C1</strain>
    </source>
</reference>
<keyword evidence="1 2" id="KW-0807">Transducer</keyword>
<dbReference type="Gene3D" id="1.10.287.950">
    <property type="entry name" value="Methyl-accepting chemotaxis protein"/>
    <property type="match status" value="2"/>
</dbReference>
<dbReference type="EMBL" id="CP002048">
    <property type="protein sequence ID" value="ADI01371.1"/>
    <property type="molecule type" value="Genomic_DNA"/>
</dbReference>
<dbReference type="PANTHER" id="PTHR32089">
    <property type="entry name" value="METHYL-ACCEPTING CHEMOTAXIS PROTEIN MCPB"/>
    <property type="match status" value="1"/>
</dbReference>
<evidence type="ECO:0000256" key="4">
    <source>
        <dbReference type="SAM" id="MobiDB-lite"/>
    </source>
</evidence>
<dbReference type="PROSITE" id="PS50111">
    <property type="entry name" value="CHEMOTAXIS_TRANSDUC_2"/>
    <property type="match status" value="2"/>
</dbReference>
<evidence type="ECO:0000313" key="6">
    <source>
        <dbReference type="EMBL" id="ADI01371.1"/>
    </source>
</evidence>
<dbReference type="Pfam" id="PF00015">
    <property type="entry name" value="MCPsignal"/>
    <property type="match status" value="2"/>
</dbReference>
<dbReference type="GO" id="GO:0007165">
    <property type="term" value="P:signal transduction"/>
    <property type="evidence" value="ECO:0007669"/>
    <property type="project" value="UniProtKB-KW"/>
</dbReference>
<dbReference type="RefSeq" id="WP_013174773.1">
    <property type="nucleotide sequence ID" value="NC_014220.1"/>
</dbReference>
<sequence length="648" mass="69761">MKRTLETPEGTAERTGIISKTQGRTEASERDLGGRMRKEKARARAIAKRQATAERIAAASEQLLAGIEEIAASSSQFARQMEVLAKSTVELAETAESAQNTTVRQSNACDEIMNTSSELRGFVDEAVTSMQQSIIALDATLTDLAEAAQMSARLGERVGELEQNSSEIGEIVQTVVMIADQTNLLALNAAIEAARAGEHGLGFAVVADEVRNLAEVSDSAAREITTVVQEFQKEVSDVVGIIRNMVQQFQSIHDRTGRNNQNFARVAELFELYAKIMGDALQVIEGLKARADELSSNCSTVAVSCEQIKVGCQESATAIKEQSKAMAEISNGTQALAEMMEELKSTIDLDKLAEEVAATAEQLSASIEEVGGTADEIAGALTEISGAIDSASSRIQASVRLTQANQEGVKNMRSYIEQSSQVLEELEELFKATRKDARQGVWGDLRACIERYPEIAKSIAALSERIRLIGKTVNSIENVSIQTNMLAVNGFIEAATAAEHGRGFSVVAGDIRSLASETADNAERIKDLVEGLENQINKIRDELMQSEEIARKADKAIMAAGKRNDVVEQSLALINSHRPKVKAATEDMSAAIDEATEGIALLAKKIADQAIQIQQASRTATEQNQAINQIAGSVEEIASTADEMQSLR</sequence>
<dbReference type="eggNOG" id="COG0840">
    <property type="taxonomic scope" value="Bacteria"/>
</dbReference>
<proteinExistence type="predicted"/>
<name>D7CKY6_SYNLT</name>
<dbReference type="SUPFAM" id="SSF58104">
    <property type="entry name" value="Methyl-accepting chemotaxis protein (MCP) signaling domain"/>
    <property type="match status" value="3"/>
</dbReference>
<feature type="domain" description="Methyl-accepting transducer" evidence="5">
    <location>
        <begin position="52"/>
        <end position="330"/>
    </location>
</feature>
<evidence type="ECO:0000313" key="7">
    <source>
        <dbReference type="Proteomes" id="UP000000378"/>
    </source>
</evidence>
<dbReference type="HOGENOM" id="CLU_426331_0_0_9"/>
<feature type="coiled-coil region" evidence="3">
    <location>
        <begin position="409"/>
        <end position="436"/>
    </location>
</feature>
<dbReference type="GO" id="GO:0016020">
    <property type="term" value="C:membrane"/>
    <property type="evidence" value="ECO:0007669"/>
    <property type="project" value="InterPro"/>
</dbReference>
<evidence type="ECO:0000256" key="2">
    <source>
        <dbReference type="PROSITE-ProRule" id="PRU00284"/>
    </source>
</evidence>
<keyword evidence="7" id="KW-1185">Reference proteome</keyword>
<dbReference type="InterPro" id="IPR004089">
    <property type="entry name" value="MCPsignal_dom"/>
</dbReference>
<evidence type="ECO:0000259" key="5">
    <source>
        <dbReference type="PROSITE" id="PS50111"/>
    </source>
</evidence>
<keyword evidence="3" id="KW-0175">Coiled coil</keyword>
<feature type="region of interest" description="Disordered" evidence="4">
    <location>
        <begin position="1"/>
        <end position="31"/>
    </location>
</feature>
<dbReference type="STRING" id="643648.Slip_0587"/>
<protein>
    <submittedName>
        <fullName evidence="6">Methyl-accepting chemotaxis sensory transducer</fullName>
    </submittedName>
</protein>
<dbReference type="SMART" id="SM00283">
    <property type="entry name" value="MA"/>
    <property type="match status" value="2"/>
</dbReference>
<evidence type="ECO:0000256" key="3">
    <source>
        <dbReference type="SAM" id="Coils"/>
    </source>
</evidence>
<feature type="domain" description="Methyl-accepting transducer" evidence="5">
    <location>
        <begin position="373"/>
        <end position="603"/>
    </location>
</feature>
<dbReference type="KEGG" id="slp:Slip_0587"/>
<organism evidence="6 7">
    <name type="scientific">Syntrophothermus lipocalidus (strain DSM 12680 / TGB-C1)</name>
    <dbReference type="NCBI Taxonomy" id="643648"/>
    <lineage>
        <taxon>Bacteria</taxon>
        <taxon>Bacillati</taxon>
        <taxon>Bacillota</taxon>
        <taxon>Clostridia</taxon>
        <taxon>Eubacteriales</taxon>
        <taxon>Syntrophomonadaceae</taxon>
        <taxon>Syntrophothermus</taxon>
    </lineage>
</organism>
<feature type="coiled-coil region" evidence="3">
    <location>
        <begin position="515"/>
        <end position="556"/>
    </location>
</feature>
<dbReference type="AlphaFoldDB" id="D7CKY6"/>
<dbReference type="Proteomes" id="UP000000378">
    <property type="component" value="Chromosome"/>
</dbReference>
<evidence type="ECO:0000256" key="1">
    <source>
        <dbReference type="ARBA" id="ARBA00023224"/>
    </source>
</evidence>
<gene>
    <name evidence="6" type="ordered locus">Slip_0587</name>
</gene>
<dbReference type="PANTHER" id="PTHR32089:SF112">
    <property type="entry name" value="LYSOZYME-LIKE PROTEIN-RELATED"/>
    <property type="match status" value="1"/>
</dbReference>
<accession>D7CKY6</accession>
<reference evidence="6 7" key="2">
    <citation type="journal article" date="2010" name="Stand. Genomic Sci.">
        <title>Complete genome sequence of Syntrophothermus lipocalidus type strain (TGB-C1).</title>
        <authorList>
            <person name="Djao O.D."/>
            <person name="Zhang X."/>
            <person name="Lucas S."/>
            <person name="Lapidus A."/>
            <person name="Del Rio T.G."/>
            <person name="Nolan M."/>
            <person name="Tice H."/>
            <person name="Cheng J.F."/>
            <person name="Han C."/>
            <person name="Tapia R."/>
            <person name="Goodwin L."/>
            <person name="Pitluck S."/>
            <person name="Liolios K."/>
            <person name="Ivanova N."/>
            <person name="Mavromatis K."/>
            <person name="Mikhailova N."/>
            <person name="Ovchinnikova G."/>
            <person name="Pati A."/>
            <person name="Brambilla E."/>
            <person name="Chen A."/>
            <person name="Palaniappan K."/>
            <person name="Land M."/>
            <person name="Hauser L."/>
            <person name="Chang Y.J."/>
            <person name="Jeffries C.D."/>
            <person name="Rohde M."/>
            <person name="Sikorski J."/>
            <person name="Spring S."/>
            <person name="Goker M."/>
            <person name="Detter J.C."/>
            <person name="Woyke T."/>
            <person name="Bristow J."/>
            <person name="Eisen J.A."/>
            <person name="Markowitz V."/>
            <person name="Hugenholtz P."/>
            <person name="Kyrpides N.C."/>
            <person name="Klenk H.P."/>
        </authorList>
    </citation>
    <scope>NUCLEOTIDE SEQUENCE [LARGE SCALE GENOMIC DNA]</scope>
    <source>
        <strain evidence="7">DSM 12680 / TGB-C1</strain>
    </source>
</reference>
<dbReference type="OrthoDB" id="9762005at2"/>